<proteinExistence type="predicted"/>
<dbReference type="EMBL" id="QPKB01000005">
    <property type="protein sequence ID" value="RWR86029.1"/>
    <property type="molecule type" value="Genomic_DNA"/>
</dbReference>
<reference evidence="1 2" key="1">
    <citation type="journal article" date="2019" name="Nat. Plants">
        <title>Stout camphor tree genome fills gaps in understanding of flowering plant genome evolution.</title>
        <authorList>
            <person name="Chaw S.M."/>
            <person name="Liu Y.C."/>
            <person name="Wu Y.W."/>
            <person name="Wang H.Y."/>
            <person name="Lin C.I."/>
            <person name="Wu C.S."/>
            <person name="Ke H.M."/>
            <person name="Chang L.Y."/>
            <person name="Hsu C.Y."/>
            <person name="Yang H.T."/>
            <person name="Sudianto E."/>
            <person name="Hsu M.H."/>
            <person name="Wu K.P."/>
            <person name="Wang L.N."/>
            <person name="Leebens-Mack J.H."/>
            <person name="Tsai I.J."/>
        </authorList>
    </citation>
    <scope>NUCLEOTIDE SEQUENCE [LARGE SCALE GENOMIC DNA]</scope>
    <source>
        <strain evidence="2">cv. Chaw 1501</strain>
        <tissue evidence="1">Young leaves</tissue>
    </source>
</reference>
<dbReference type="OrthoDB" id="10436768at2759"/>
<keyword evidence="2" id="KW-1185">Reference proteome</keyword>
<organism evidence="1 2">
    <name type="scientific">Cinnamomum micranthum f. kanehirae</name>
    <dbReference type="NCBI Taxonomy" id="337451"/>
    <lineage>
        <taxon>Eukaryota</taxon>
        <taxon>Viridiplantae</taxon>
        <taxon>Streptophyta</taxon>
        <taxon>Embryophyta</taxon>
        <taxon>Tracheophyta</taxon>
        <taxon>Spermatophyta</taxon>
        <taxon>Magnoliopsida</taxon>
        <taxon>Magnoliidae</taxon>
        <taxon>Laurales</taxon>
        <taxon>Lauraceae</taxon>
        <taxon>Cinnamomum</taxon>
    </lineage>
</organism>
<gene>
    <name evidence="1" type="ORF">CKAN_01491000</name>
</gene>
<protein>
    <submittedName>
        <fullName evidence="1">Uncharacterized protein</fullName>
    </submittedName>
</protein>
<dbReference type="AlphaFoldDB" id="A0A3S3N0L9"/>
<comment type="caution">
    <text evidence="1">The sequence shown here is derived from an EMBL/GenBank/DDBJ whole genome shotgun (WGS) entry which is preliminary data.</text>
</comment>
<name>A0A3S3N0L9_9MAGN</name>
<sequence length="162" mass="18876">MEETNVDQAETSSVSPPPPTAEQIFGLRSLKNLLTNLRRMVPFYVYIPLYGKMFYTNRKLMDSIFSYLRVFKYPLDDLKAGTDELFSLCTEFMEINSKSHEEICERMNAMKEMVAQFQGKEGFNDLPQDLRNEIYRRVLFEVVLEKIIASIDNLVSLLPIEI</sequence>
<dbReference type="Proteomes" id="UP000283530">
    <property type="component" value="Unassembled WGS sequence"/>
</dbReference>
<accession>A0A3S3N0L9</accession>
<evidence type="ECO:0000313" key="2">
    <source>
        <dbReference type="Proteomes" id="UP000283530"/>
    </source>
</evidence>
<evidence type="ECO:0000313" key="1">
    <source>
        <dbReference type="EMBL" id="RWR86029.1"/>
    </source>
</evidence>